<comment type="caution">
    <text evidence="4">The sequence shown here is derived from an EMBL/GenBank/DDBJ whole genome shotgun (WGS) entry which is preliminary data.</text>
</comment>
<feature type="region of interest" description="Disordered" evidence="2">
    <location>
        <begin position="110"/>
        <end position="147"/>
    </location>
</feature>
<feature type="non-terminal residue" evidence="4">
    <location>
        <position position="683"/>
    </location>
</feature>
<dbReference type="Proteomes" id="UP000193642">
    <property type="component" value="Unassembled WGS sequence"/>
</dbReference>
<dbReference type="PANTHER" id="PTHR13832">
    <property type="entry name" value="PROTEIN PHOSPHATASE 2C"/>
    <property type="match status" value="1"/>
</dbReference>
<feature type="compositionally biased region" description="Polar residues" evidence="2">
    <location>
        <begin position="33"/>
        <end position="43"/>
    </location>
</feature>
<proteinExistence type="predicted"/>
<protein>
    <submittedName>
        <fullName evidence="4">Protein serine/threonine phosphatase 2C</fullName>
    </submittedName>
</protein>
<dbReference type="GO" id="GO:0004722">
    <property type="term" value="F:protein serine/threonine phosphatase activity"/>
    <property type="evidence" value="ECO:0007669"/>
    <property type="project" value="InterPro"/>
</dbReference>
<evidence type="ECO:0000313" key="4">
    <source>
        <dbReference type="EMBL" id="ORY37615.1"/>
    </source>
</evidence>
<dbReference type="Pfam" id="PF00481">
    <property type="entry name" value="PP2C"/>
    <property type="match status" value="1"/>
</dbReference>
<feature type="region of interest" description="Disordered" evidence="2">
    <location>
        <begin position="33"/>
        <end position="58"/>
    </location>
</feature>
<dbReference type="SMART" id="SM00332">
    <property type="entry name" value="PP2Cc"/>
    <property type="match status" value="1"/>
</dbReference>
<dbReference type="SUPFAM" id="SSF81606">
    <property type="entry name" value="PP2C-like"/>
    <property type="match status" value="1"/>
</dbReference>
<dbReference type="InterPro" id="IPR036457">
    <property type="entry name" value="PPM-type-like_dom_sf"/>
</dbReference>
<keyword evidence="1" id="KW-0175">Coiled coil</keyword>
<dbReference type="InterPro" id="IPR001932">
    <property type="entry name" value="PPM-type_phosphatase-like_dom"/>
</dbReference>
<dbReference type="AlphaFoldDB" id="A0A1Y2BU14"/>
<feature type="compositionally biased region" description="Basic and acidic residues" evidence="2">
    <location>
        <begin position="44"/>
        <end position="58"/>
    </location>
</feature>
<feature type="domain" description="PPM-type phosphatase" evidence="3">
    <location>
        <begin position="124"/>
        <end position="683"/>
    </location>
</feature>
<sequence>MWAAQGLGGDHRIHGHHFEDGGVVTHEYDTTWNTSNSNALANSDETKKDEMMDSSKTEDFAAMSSSSINQYDIISESGSIMSDDQEDDDDVVMDIMNSKAGSAGAVDLMETSTASSDTESTLSSTNNSSMQQHDATETLTRRANTSSKRIFPSTETSRLFILADGHGGILASKFFVPRTKAILTDLLKTQSWDFSLPQHRLDFETRACEAFRIIDAEYCAIQVSRYRTWVDAGSIPSDRPDDDGCALVAVVIHNGWIVNLNVGDSRMTLHSRPRTERGAEKQPWSQVFTSTDHNMTHPAKVYSIYTSGGHFMSPSHTLIPMNPQHPSLRGDVPYNELANARIYRHASPAVKAVGVSHRRTLNLTGTMGDLLFKIEPAVLSPVPDVSFVELDKRWEYVMVLATDGIWDHLMDNSGDTERQVSMVMGVVEAAVMSVEAERDEYERAVEGYKREKREWKRREVERRRVLREERVQRRAVVAVGEGEVAIEGVAVAAEPERVVEMEDDDDEDGEEEGSVASSNGSTAVASKDTVKSKKTGENDGDEVEEEEEEEGLGSSSEASKPKVEEAKSEQQPQALEEDEDMLMMDDEDDIVVETPSATATSAAPHTQFLPTSTKLPPPTKPALFDFHAVMEDRLRQVSEVLVEREMGKNAEGRIHPAIVKAMQHLYWQKQIRYDDATAFVAYF</sequence>
<dbReference type="EMBL" id="MCGO01000049">
    <property type="protein sequence ID" value="ORY37615.1"/>
    <property type="molecule type" value="Genomic_DNA"/>
</dbReference>
<keyword evidence="5" id="KW-1185">Reference proteome</keyword>
<reference evidence="4 5" key="1">
    <citation type="submission" date="2016-07" db="EMBL/GenBank/DDBJ databases">
        <title>Pervasive Adenine N6-methylation of Active Genes in Fungi.</title>
        <authorList>
            <consortium name="DOE Joint Genome Institute"/>
            <person name="Mondo S.J."/>
            <person name="Dannebaum R.O."/>
            <person name="Kuo R.C."/>
            <person name="Labutti K."/>
            <person name="Haridas S."/>
            <person name="Kuo A."/>
            <person name="Salamov A."/>
            <person name="Ahrendt S.R."/>
            <person name="Lipzen A."/>
            <person name="Sullivan W."/>
            <person name="Andreopoulos W.B."/>
            <person name="Clum A."/>
            <person name="Lindquist E."/>
            <person name="Daum C."/>
            <person name="Ramamoorthy G.K."/>
            <person name="Gryganskyi A."/>
            <person name="Culley D."/>
            <person name="Magnuson J.K."/>
            <person name="James T.Y."/>
            <person name="O'Malley M.A."/>
            <person name="Stajich J.E."/>
            <person name="Spatafora J.W."/>
            <person name="Visel A."/>
            <person name="Grigoriev I.V."/>
        </authorList>
    </citation>
    <scope>NUCLEOTIDE SEQUENCE [LARGE SCALE GENOMIC DNA]</scope>
    <source>
        <strain evidence="4 5">JEL800</strain>
    </source>
</reference>
<gene>
    <name evidence="4" type="ORF">BCR33DRAFT_721354</name>
</gene>
<dbReference type="OrthoDB" id="10025511at2759"/>
<feature type="compositionally biased region" description="Acidic residues" evidence="2">
    <location>
        <begin position="538"/>
        <end position="551"/>
    </location>
</feature>
<evidence type="ECO:0000259" key="3">
    <source>
        <dbReference type="PROSITE" id="PS51746"/>
    </source>
</evidence>
<evidence type="ECO:0000313" key="5">
    <source>
        <dbReference type="Proteomes" id="UP000193642"/>
    </source>
</evidence>
<dbReference type="InterPro" id="IPR015655">
    <property type="entry name" value="PP2C"/>
</dbReference>
<feature type="coiled-coil region" evidence="1">
    <location>
        <begin position="431"/>
        <end position="458"/>
    </location>
</feature>
<dbReference type="Gene3D" id="3.60.40.10">
    <property type="entry name" value="PPM-type phosphatase domain"/>
    <property type="match status" value="1"/>
</dbReference>
<feature type="compositionally biased region" description="Polar residues" evidence="2">
    <location>
        <begin position="515"/>
        <end position="524"/>
    </location>
</feature>
<feature type="compositionally biased region" description="Low complexity" evidence="2">
    <location>
        <begin position="111"/>
        <end position="129"/>
    </location>
</feature>
<evidence type="ECO:0000256" key="2">
    <source>
        <dbReference type="SAM" id="MobiDB-lite"/>
    </source>
</evidence>
<dbReference type="PANTHER" id="PTHR13832:SF668">
    <property type="entry name" value="PROTEIN PHOSPHATASE 2C 39-RELATED"/>
    <property type="match status" value="1"/>
</dbReference>
<feature type="compositionally biased region" description="Acidic residues" evidence="2">
    <location>
        <begin position="501"/>
        <end position="513"/>
    </location>
</feature>
<evidence type="ECO:0000256" key="1">
    <source>
        <dbReference type="SAM" id="Coils"/>
    </source>
</evidence>
<feature type="compositionally biased region" description="Basic and acidic residues" evidence="2">
    <location>
        <begin position="559"/>
        <end position="568"/>
    </location>
</feature>
<dbReference type="PROSITE" id="PS51746">
    <property type="entry name" value="PPM_2"/>
    <property type="match status" value="1"/>
</dbReference>
<name>A0A1Y2BU14_9FUNG</name>
<organism evidence="4 5">
    <name type="scientific">Rhizoclosmatium globosum</name>
    <dbReference type="NCBI Taxonomy" id="329046"/>
    <lineage>
        <taxon>Eukaryota</taxon>
        <taxon>Fungi</taxon>
        <taxon>Fungi incertae sedis</taxon>
        <taxon>Chytridiomycota</taxon>
        <taxon>Chytridiomycota incertae sedis</taxon>
        <taxon>Chytridiomycetes</taxon>
        <taxon>Chytridiales</taxon>
        <taxon>Chytriomycetaceae</taxon>
        <taxon>Rhizoclosmatium</taxon>
    </lineage>
</organism>
<feature type="region of interest" description="Disordered" evidence="2">
    <location>
        <begin position="495"/>
        <end position="576"/>
    </location>
</feature>
<feature type="compositionally biased region" description="Basic and acidic residues" evidence="2">
    <location>
        <begin position="528"/>
        <end position="537"/>
    </location>
</feature>
<accession>A0A1Y2BU14</accession>